<dbReference type="GO" id="GO:0071944">
    <property type="term" value="C:cell periphery"/>
    <property type="evidence" value="ECO:0007669"/>
    <property type="project" value="UniProtKB-ARBA"/>
</dbReference>
<evidence type="ECO:0000256" key="6">
    <source>
        <dbReference type="SAM" id="Phobius"/>
    </source>
</evidence>
<reference evidence="8" key="2">
    <citation type="journal article" date="2023" name="IMA Fungus">
        <title>Comparative genomic study of the Penicillium genus elucidates a diverse pangenome and 15 lateral gene transfer events.</title>
        <authorList>
            <person name="Petersen C."/>
            <person name="Sorensen T."/>
            <person name="Nielsen M.R."/>
            <person name="Sondergaard T.E."/>
            <person name="Sorensen J.L."/>
            <person name="Fitzpatrick D.A."/>
            <person name="Frisvad J.C."/>
            <person name="Nielsen K.L."/>
        </authorList>
    </citation>
    <scope>NUCLEOTIDE SEQUENCE</scope>
    <source>
        <strain evidence="8">IBT 34128</strain>
    </source>
</reference>
<gene>
    <name evidence="8" type="ORF">NUU61_005352</name>
</gene>
<comment type="caution">
    <text evidence="8">The sequence shown here is derived from an EMBL/GenBank/DDBJ whole genome shotgun (WGS) entry which is preliminary data.</text>
</comment>
<feature type="region of interest" description="Disordered" evidence="5">
    <location>
        <begin position="205"/>
        <end position="234"/>
    </location>
</feature>
<keyword evidence="7" id="KW-0732">Signal</keyword>
<evidence type="ECO:0000313" key="9">
    <source>
        <dbReference type="Proteomes" id="UP001141434"/>
    </source>
</evidence>
<dbReference type="RefSeq" id="XP_056511547.1">
    <property type="nucleotide sequence ID" value="XM_056655934.1"/>
</dbReference>
<comment type="subcellular location">
    <subcellularLocation>
        <location evidence="1">Membrane</location>
        <topology evidence="1">Single-pass membrane protein</topology>
    </subcellularLocation>
</comment>
<name>A0A9W9F9E0_9EURO</name>
<evidence type="ECO:0008006" key="10">
    <source>
        <dbReference type="Google" id="ProtNLM"/>
    </source>
</evidence>
<accession>A0A9W9F9E0</accession>
<reference evidence="8" key="1">
    <citation type="submission" date="2022-11" db="EMBL/GenBank/DDBJ databases">
        <authorList>
            <person name="Petersen C."/>
        </authorList>
    </citation>
    <scope>NUCLEOTIDE SEQUENCE</scope>
    <source>
        <strain evidence="8">IBT 34128</strain>
    </source>
</reference>
<evidence type="ECO:0000256" key="7">
    <source>
        <dbReference type="SAM" id="SignalP"/>
    </source>
</evidence>
<evidence type="ECO:0000256" key="3">
    <source>
        <dbReference type="ARBA" id="ARBA00022989"/>
    </source>
</evidence>
<evidence type="ECO:0000256" key="2">
    <source>
        <dbReference type="ARBA" id="ARBA00022692"/>
    </source>
</evidence>
<proteinExistence type="predicted"/>
<dbReference type="EMBL" id="JAPMSZ010000007">
    <property type="protein sequence ID" value="KAJ5095996.1"/>
    <property type="molecule type" value="Genomic_DNA"/>
</dbReference>
<feature type="region of interest" description="Disordered" evidence="5">
    <location>
        <begin position="250"/>
        <end position="271"/>
    </location>
</feature>
<dbReference type="GeneID" id="81395102"/>
<dbReference type="GO" id="GO:0016020">
    <property type="term" value="C:membrane"/>
    <property type="evidence" value="ECO:0007669"/>
    <property type="project" value="UniProtKB-SubCell"/>
</dbReference>
<feature type="compositionally biased region" description="Polar residues" evidence="5">
    <location>
        <begin position="210"/>
        <end position="220"/>
    </location>
</feature>
<feature type="compositionally biased region" description="Low complexity" evidence="5">
    <location>
        <begin position="110"/>
        <end position="148"/>
    </location>
</feature>
<feature type="region of interest" description="Disordered" evidence="5">
    <location>
        <begin position="100"/>
        <end position="148"/>
    </location>
</feature>
<keyword evidence="4 6" id="KW-0472">Membrane</keyword>
<keyword evidence="9" id="KW-1185">Reference proteome</keyword>
<dbReference type="PANTHER" id="PTHR15549">
    <property type="entry name" value="PAIRED IMMUNOGLOBULIN-LIKE TYPE 2 RECEPTOR"/>
    <property type="match status" value="1"/>
</dbReference>
<organism evidence="8 9">
    <name type="scientific">Penicillium alfredii</name>
    <dbReference type="NCBI Taxonomy" id="1506179"/>
    <lineage>
        <taxon>Eukaryota</taxon>
        <taxon>Fungi</taxon>
        <taxon>Dikarya</taxon>
        <taxon>Ascomycota</taxon>
        <taxon>Pezizomycotina</taxon>
        <taxon>Eurotiomycetes</taxon>
        <taxon>Eurotiomycetidae</taxon>
        <taxon>Eurotiales</taxon>
        <taxon>Aspergillaceae</taxon>
        <taxon>Penicillium</taxon>
    </lineage>
</organism>
<dbReference type="Proteomes" id="UP001141434">
    <property type="component" value="Unassembled WGS sequence"/>
</dbReference>
<dbReference type="PANTHER" id="PTHR15549:SF26">
    <property type="entry name" value="AXIAL BUDDING PATTERN PROTEIN 2-RELATED"/>
    <property type="match status" value="1"/>
</dbReference>
<feature type="chain" id="PRO_5040949547" description="Mid2 domain-containing protein" evidence="7">
    <location>
        <begin position="26"/>
        <end position="271"/>
    </location>
</feature>
<sequence>MRRLQLVFLAFHALTFFSLIPPTHAWTFVWRNATNVPAVEDGHHSQPCKQIHNPQGKQFEWDAEEEPFTIYLYGNSDCAGTPGGRATHWLGKNASEPIRSFKVDDTPSLTTTVSSDQTPTTTTTTSSESATSSTSSPSSSSSSKSSLSGGAIAGIVIGVVGGVAIIGSALYWFGRCHQEQKAAAGGSMGYAPPAMPGPGLGPFKEREKPSTSMTESSINPGPQPPGGTLVAELPEGYRVVELSNGTAVSELSGRNEVNELESPLERQRPYT</sequence>
<dbReference type="InterPro" id="IPR051694">
    <property type="entry name" value="Immunoregulatory_rcpt-like"/>
</dbReference>
<keyword evidence="3 6" id="KW-1133">Transmembrane helix</keyword>
<evidence type="ECO:0000256" key="5">
    <source>
        <dbReference type="SAM" id="MobiDB-lite"/>
    </source>
</evidence>
<dbReference type="OrthoDB" id="4367369at2759"/>
<evidence type="ECO:0000313" key="8">
    <source>
        <dbReference type="EMBL" id="KAJ5095996.1"/>
    </source>
</evidence>
<evidence type="ECO:0000256" key="4">
    <source>
        <dbReference type="ARBA" id="ARBA00023136"/>
    </source>
</evidence>
<feature type="signal peptide" evidence="7">
    <location>
        <begin position="1"/>
        <end position="25"/>
    </location>
</feature>
<feature type="transmembrane region" description="Helical" evidence="6">
    <location>
        <begin position="147"/>
        <end position="173"/>
    </location>
</feature>
<dbReference type="AlphaFoldDB" id="A0A9W9F9E0"/>
<keyword evidence="2 6" id="KW-0812">Transmembrane</keyword>
<evidence type="ECO:0000256" key="1">
    <source>
        <dbReference type="ARBA" id="ARBA00004167"/>
    </source>
</evidence>
<protein>
    <recommendedName>
        <fullName evidence="10">Mid2 domain-containing protein</fullName>
    </recommendedName>
</protein>